<keyword evidence="1" id="KW-0560">Oxidoreductase</keyword>
<dbReference type="GO" id="GO:0016705">
    <property type="term" value="F:oxidoreductase activity, acting on paired donors, with incorporation or reduction of molecular oxygen"/>
    <property type="evidence" value="ECO:0007669"/>
    <property type="project" value="InterPro"/>
</dbReference>
<keyword evidence="4" id="KW-1185">Reference proteome</keyword>
<gene>
    <name evidence="3" type="ORF">TNIN_175751</name>
</gene>
<feature type="compositionally biased region" description="Polar residues" evidence="2">
    <location>
        <begin position="1"/>
        <end position="18"/>
    </location>
</feature>
<dbReference type="Gene3D" id="1.10.630.10">
    <property type="entry name" value="Cytochrome P450"/>
    <property type="match status" value="1"/>
</dbReference>
<comment type="caution">
    <text evidence="3">The sequence shown here is derived from an EMBL/GenBank/DDBJ whole genome shotgun (WGS) entry which is preliminary data.</text>
</comment>
<accession>A0A8X7BYR1</accession>
<evidence type="ECO:0000313" key="4">
    <source>
        <dbReference type="Proteomes" id="UP000886998"/>
    </source>
</evidence>
<proteinExistence type="predicted"/>
<evidence type="ECO:0000256" key="1">
    <source>
        <dbReference type="ARBA" id="ARBA00023033"/>
    </source>
</evidence>
<name>A0A8X7BYR1_9ARAC</name>
<keyword evidence="1" id="KW-0503">Monooxygenase</keyword>
<sequence length="115" mass="13171">MRRPRSSSNKHSTFQRNAPQRPYAISGITTLFFQKSLFFEMPVFRHRSSQLSAAEISQVVKERKETGKKYSDVLQILMDATDEHKSSLNSELIEDETDQFGSIVNKELSSSLKSK</sequence>
<dbReference type="AlphaFoldDB" id="A0A8X7BYR1"/>
<feature type="non-terminal residue" evidence="3">
    <location>
        <position position="1"/>
    </location>
</feature>
<evidence type="ECO:0000313" key="3">
    <source>
        <dbReference type="EMBL" id="GFY47943.1"/>
    </source>
</evidence>
<dbReference type="InterPro" id="IPR036396">
    <property type="entry name" value="Cyt_P450_sf"/>
</dbReference>
<dbReference type="GO" id="GO:0005506">
    <property type="term" value="F:iron ion binding"/>
    <property type="evidence" value="ECO:0007669"/>
    <property type="project" value="InterPro"/>
</dbReference>
<feature type="region of interest" description="Disordered" evidence="2">
    <location>
        <begin position="1"/>
        <end position="20"/>
    </location>
</feature>
<dbReference type="EMBL" id="BMAV01006215">
    <property type="protein sequence ID" value="GFY47943.1"/>
    <property type="molecule type" value="Genomic_DNA"/>
</dbReference>
<protein>
    <submittedName>
        <fullName evidence="3">Uncharacterized protein</fullName>
    </submittedName>
</protein>
<reference evidence="3" key="1">
    <citation type="submission" date="2020-08" db="EMBL/GenBank/DDBJ databases">
        <title>Multicomponent nature underlies the extraordinary mechanical properties of spider dragline silk.</title>
        <authorList>
            <person name="Kono N."/>
            <person name="Nakamura H."/>
            <person name="Mori M."/>
            <person name="Yoshida Y."/>
            <person name="Ohtoshi R."/>
            <person name="Malay A.D."/>
            <person name="Moran D.A.P."/>
            <person name="Tomita M."/>
            <person name="Numata K."/>
            <person name="Arakawa K."/>
        </authorList>
    </citation>
    <scope>NUCLEOTIDE SEQUENCE</scope>
</reference>
<dbReference type="GO" id="GO:0004497">
    <property type="term" value="F:monooxygenase activity"/>
    <property type="evidence" value="ECO:0007669"/>
    <property type="project" value="UniProtKB-KW"/>
</dbReference>
<dbReference type="GO" id="GO:0020037">
    <property type="term" value="F:heme binding"/>
    <property type="evidence" value="ECO:0007669"/>
    <property type="project" value="InterPro"/>
</dbReference>
<evidence type="ECO:0000256" key="2">
    <source>
        <dbReference type="SAM" id="MobiDB-lite"/>
    </source>
</evidence>
<dbReference type="Proteomes" id="UP000886998">
    <property type="component" value="Unassembled WGS sequence"/>
</dbReference>
<organism evidence="3 4">
    <name type="scientific">Trichonephila inaurata madagascariensis</name>
    <dbReference type="NCBI Taxonomy" id="2747483"/>
    <lineage>
        <taxon>Eukaryota</taxon>
        <taxon>Metazoa</taxon>
        <taxon>Ecdysozoa</taxon>
        <taxon>Arthropoda</taxon>
        <taxon>Chelicerata</taxon>
        <taxon>Arachnida</taxon>
        <taxon>Araneae</taxon>
        <taxon>Araneomorphae</taxon>
        <taxon>Entelegynae</taxon>
        <taxon>Araneoidea</taxon>
        <taxon>Nephilidae</taxon>
        <taxon>Trichonephila</taxon>
        <taxon>Trichonephila inaurata</taxon>
    </lineage>
</organism>